<dbReference type="RefSeq" id="WP_249302600.1">
    <property type="nucleotide sequence ID" value="NZ_JACRSW010000007.1"/>
</dbReference>
<evidence type="ECO:0000259" key="3">
    <source>
        <dbReference type="SMART" id="SM01324"/>
    </source>
</evidence>
<proteinExistence type="predicted"/>
<feature type="region of interest" description="Disordered" evidence="1">
    <location>
        <begin position="64"/>
        <end position="103"/>
    </location>
</feature>
<organism evidence="4 5">
    <name type="scientific">Jutongia hominis</name>
    <dbReference type="NCBI Taxonomy" id="2763664"/>
    <lineage>
        <taxon>Bacteria</taxon>
        <taxon>Bacillati</taxon>
        <taxon>Bacillota</taxon>
        <taxon>Clostridia</taxon>
        <taxon>Lachnospirales</taxon>
        <taxon>Lachnospiraceae</taxon>
        <taxon>Jutongia</taxon>
    </lineage>
</organism>
<sequence>MEQFKKNAAVIVLGVIAAAMLIGNICFVVFAKSSVKKATITKQEVKTVAGKDVRYEEDSDNFTVSKSSNISEKMESPAAATPEPEATADASQNNGDYIFPDSDSRKLKKSEVKKLSKKELRYARNELYARHGYIFEDEELKNYFESKSWYTPSVEGEDFNDEEYFNEYEIANRNLIKKIEAKKK</sequence>
<dbReference type="Pfam" id="PF13308">
    <property type="entry name" value="YARHG"/>
    <property type="match status" value="1"/>
</dbReference>
<accession>A0ABR7MS12</accession>
<reference evidence="4 5" key="1">
    <citation type="submission" date="2020-08" db="EMBL/GenBank/DDBJ databases">
        <title>Genome public.</title>
        <authorList>
            <person name="Liu C."/>
            <person name="Sun Q."/>
        </authorList>
    </citation>
    <scope>NUCLEOTIDE SEQUENCE [LARGE SCALE GENOMIC DNA]</scope>
    <source>
        <strain evidence="4 5">BX3</strain>
    </source>
</reference>
<dbReference type="Gene3D" id="1.20.58.1690">
    <property type="match status" value="1"/>
</dbReference>
<name>A0ABR7MS12_9FIRM</name>
<dbReference type="EMBL" id="JACRSW010000007">
    <property type="protein sequence ID" value="MBC8556434.1"/>
    <property type="molecule type" value="Genomic_DNA"/>
</dbReference>
<dbReference type="SMART" id="SM01324">
    <property type="entry name" value="YARHG"/>
    <property type="match status" value="1"/>
</dbReference>
<keyword evidence="5" id="KW-1185">Reference proteome</keyword>
<gene>
    <name evidence="4" type="ORF">H8700_01730</name>
</gene>
<feature type="compositionally biased region" description="Low complexity" evidence="1">
    <location>
        <begin position="76"/>
        <end position="91"/>
    </location>
</feature>
<feature type="domain" description="YARHG" evidence="3">
    <location>
        <begin position="95"/>
        <end position="181"/>
    </location>
</feature>
<protein>
    <submittedName>
        <fullName evidence="4">YARHG domain-containing protein</fullName>
    </submittedName>
</protein>
<comment type="caution">
    <text evidence="4">The sequence shown here is derived from an EMBL/GenBank/DDBJ whole genome shotgun (WGS) entry which is preliminary data.</text>
</comment>
<evidence type="ECO:0000313" key="4">
    <source>
        <dbReference type="EMBL" id="MBC8556434.1"/>
    </source>
</evidence>
<evidence type="ECO:0000256" key="1">
    <source>
        <dbReference type="SAM" id="MobiDB-lite"/>
    </source>
</evidence>
<keyword evidence="2" id="KW-0812">Transmembrane</keyword>
<keyword evidence="2" id="KW-1133">Transmembrane helix</keyword>
<dbReference type="Proteomes" id="UP000637513">
    <property type="component" value="Unassembled WGS sequence"/>
</dbReference>
<dbReference type="InterPro" id="IPR025582">
    <property type="entry name" value="YARHG_dom"/>
</dbReference>
<dbReference type="InterPro" id="IPR038434">
    <property type="entry name" value="YARHG_sf"/>
</dbReference>
<evidence type="ECO:0000313" key="5">
    <source>
        <dbReference type="Proteomes" id="UP000637513"/>
    </source>
</evidence>
<evidence type="ECO:0000256" key="2">
    <source>
        <dbReference type="SAM" id="Phobius"/>
    </source>
</evidence>
<keyword evidence="2" id="KW-0472">Membrane</keyword>
<feature type="transmembrane region" description="Helical" evidence="2">
    <location>
        <begin position="7"/>
        <end position="31"/>
    </location>
</feature>